<keyword evidence="3" id="KW-0547">Nucleotide-binding</keyword>
<keyword evidence="5 17" id="KW-0347">Helicase</keyword>
<comment type="similarity">
    <text evidence="1">Belongs to the helicase family. RecQ subfamily.</text>
</comment>
<dbReference type="InterPro" id="IPR011545">
    <property type="entry name" value="DEAD/DEAH_box_helicase_dom"/>
</dbReference>
<dbReference type="Pfam" id="PF00271">
    <property type="entry name" value="Helicase_C"/>
    <property type="match status" value="1"/>
</dbReference>
<proteinExistence type="inferred from homology"/>
<name>A0A7Y9IXL8_9BURK</name>
<dbReference type="InterPro" id="IPR004589">
    <property type="entry name" value="DNA_helicase_ATP-dep_RecQ"/>
</dbReference>
<feature type="domain" description="Helicase C-terminal" evidence="16">
    <location>
        <begin position="265"/>
        <end position="408"/>
    </location>
</feature>
<feature type="compositionally biased region" description="Low complexity" evidence="13">
    <location>
        <begin position="24"/>
        <end position="42"/>
    </location>
</feature>
<keyword evidence="2" id="KW-0479">Metal-binding</keyword>
<dbReference type="SMART" id="SM00490">
    <property type="entry name" value="HELICc"/>
    <property type="match status" value="1"/>
</dbReference>
<dbReference type="GO" id="GO:0043138">
    <property type="term" value="F:3'-5' DNA helicase activity"/>
    <property type="evidence" value="ECO:0007669"/>
    <property type="project" value="UniProtKB-EC"/>
</dbReference>
<dbReference type="GO" id="GO:0003677">
    <property type="term" value="F:DNA binding"/>
    <property type="evidence" value="ECO:0007669"/>
    <property type="project" value="UniProtKB-KW"/>
</dbReference>
<dbReference type="GO" id="GO:0016787">
    <property type="term" value="F:hydrolase activity"/>
    <property type="evidence" value="ECO:0007669"/>
    <property type="project" value="UniProtKB-KW"/>
</dbReference>
<keyword evidence="6" id="KW-0067">ATP-binding</keyword>
<evidence type="ECO:0000313" key="17">
    <source>
        <dbReference type="EMBL" id="NYE84971.1"/>
    </source>
</evidence>
<dbReference type="RefSeq" id="WP_179588999.1">
    <property type="nucleotide sequence ID" value="NZ_JACBYR010000002.1"/>
</dbReference>
<feature type="domain" description="Plant heme peroxidase family profile" evidence="14">
    <location>
        <begin position="511"/>
        <end position="664"/>
    </location>
</feature>
<dbReference type="InterPro" id="IPR002016">
    <property type="entry name" value="Haem_peroxidase"/>
</dbReference>
<dbReference type="Gene3D" id="3.40.50.300">
    <property type="entry name" value="P-loop containing nucleotide triphosphate hydrolases"/>
    <property type="match status" value="2"/>
</dbReference>
<comment type="catalytic activity">
    <reaction evidence="9">
        <text>Couples ATP hydrolysis with the unwinding of duplex DNA by translocating in the 3'-5' direction.</text>
        <dbReference type="EC" id="5.6.2.4"/>
    </reaction>
</comment>
<dbReference type="InterPro" id="IPR002464">
    <property type="entry name" value="DNA/RNA_helicase_DEAH_CS"/>
</dbReference>
<accession>A0A7Y9IXL8</accession>
<dbReference type="GO" id="GO:0006281">
    <property type="term" value="P:DNA repair"/>
    <property type="evidence" value="ECO:0007669"/>
    <property type="project" value="TreeGrafter"/>
</dbReference>
<dbReference type="Pfam" id="PF00270">
    <property type="entry name" value="DEAD"/>
    <property type="match status" value="1"/>
</dbReference>
<dbReference type="InterPro" id="IPR032284">
    <property type="entry name" value="RecQ_Zn-bd"/>
</dbReference>
<dbReference type="GO" id="GO:0009378">
    <property type="term" value="F:four-way junction helicase activity"/>
    <property type="evidence" value="ECO:0007669"/>
    <property type="project" value="TreeGrafter"/>
</dbReference>
<dbReference type="SMART" id="SM00487">
    <property type="entry name" value="DEXDc"/>
    <property type="match status" value="1"/>
</dbReference>
<dbReference type="EC" id="5.6.2.4" evidence="10"/>
<dbReference type="Pfam" id="PF16124">
    <property type="entry name" value="RecQ_Zn_bind"/>
    <property type="match status" value="1"/>
</dbReference>
<feature type="domain" description="Helicase ATP-binding" evidence="15">
    <location>
        <begin position="70"/>
        <end position="238"/>
    </location>
</feature>
<dbReference type="AlphaFoldDB" id="A0A7Y9IXL8"/>
<dbReference type="GO" id="GO:0004601">
    <property type="term" value="F:peroxidase activity"/>
    <property type="evidence" value="ECO:0007669"/>
    <property type="project" value="InterPro"/>
</dbReference>
<dbReference type="FunFam" id="3.40.50.300:FF:001389">
    <property type="entry name" value="ATP-dependent DNA helicase RecQ"/>
    <property type="match status" value="1"/>
</dbReference>
<evidence type="ECO:0000256" key="12">
    <source>
        <dbReference type="ARBA" id="ARBA00044550"/>
    </source>
</evidence>
<dbReference type="PROSITE" id="PS51192">
    <property type="entry name" value="HELICASE_ATP_BIND_1"/>
    <property type="match status" value="1"/>
</dbReference>
<evidence type="ECO:0000259" key="16">
    <source>
        <dbReference type="PROSITE" id="PS51194"/>
    </source>
</evidence>
<dbReference type="SUPFAM" id="SSF52540">
    <property type="entry name" value="P-loop containing nucleoside triphosphate hydrolases"/>
    <property type="match status" value="1"/>
</dbReference>
<dbReference type="PROSITE" id="PS00690">
    <property type="entry name" value="DEAH_ATP_HELICASE"/>
    <property type="match status" value="1"/>
</dbReference>
<dbReference type="GO" id="GO:0006979">
    <property type="term" value="P:response to oxidative stress"/>
    <property type="evidence" value="ECO:0007669"/>
    <property type="project" value="InterPro"/>
</dbReference>
<comment type="caution">
    <text evidence="17">The sequence shown here is derived from an EMBL/GenBank/DDBJ whole genome shotgun (WGS) entry which is preliminary data.</text>
</comment>
<evidence type="ECO:0000256" key="13">
    <source>
        <dbReference type="SAM" id="MobiDB-lite"/>
    </source>
</evidence>
<dbReference type="PROSITE" id="PS51194">
    <property type="entry name" value="HELICASE_CTER"/>
    <property type="match status" value="1"/>
</dbReference>
<evidence type="ECO:0000256" key="10">
    <source>
        <dbReference type="ARBA" id="ARBA00034808"/>
    </source>
</evidence>
<dbReference type="InterPro" id="IPR027417">
    <property type="entry name" value="P-loop_NTPase"/>
</dbReference>
<dbReference type="GO" id="GO:0005737">
    <property type="term" value="C:cytoplasm"/>
    <property type="evidence" value="ECO:0007669"/>
    <property type="project" value="TreeGrafter"/>
</dbReference>
<keyword evidence="8" id="KW-0413">Isomerase</keyword>
<protein>
    <recommendedName>
        <fullName evidence="11">ATP-dependent DNA helicase RecQ</fullName>
        <ecNumber evidence="10">5.6.2.4</ecNumber>
    </recommendedName>
    <alternativeName>
        <fullName evidence="12">DNA 3'-5' helicase RecQ</fullName>
    </alternativeName>
</protein>
<dbReference type="GO" id="GO:0006310">
    <property type="term" value="P:DNA recombination"/>
    <property type="evidence" value="ECO:0007669"/>
    <property type="project" value="InterPro"/>
</dbReference>
<dbReference type="PANTHER" id="PTHR13710">
    <property type="entry name" value="DNA HELICASE RECQ FAMILY MEMBER"/>
    <property type="match status" value="1"/>
</dbReference>
<keyword evidence="18" id="KW-1185">Reference proteome</keyword>
<organism evidence="17 18">
    <name type="scientific">Pigmentiphaga litoralis</name>
    <dbReference type="NCBI Taxonomy" id="516702"/>
    <lineage>
        <taxon>Bacteria</taxon>
        <taxon>Pseudomonadati</taxon>
        <taxon>Pseudomonadota</taxon>
        <taxon>Betaproteobacteria</taxon>
        <taxon>Burkholderiales</taxon>
        <taxon>Alcaligenaceae</taxon>
        <taxon>Pigmentiphaga</taxon>
    </lineage>
</organism>
<dbReference type="NCBIfam" id="TIGR00614">
    <property type="entry name" value="recQ_fam"/>
    <property type="match status" value="1"/>
</dbReference>
<dbReference type="InterPro" id="IPR014001">
    <property type="entry name" value="Helicase_ATP-bd"/>
</dbReference>
<gene>
    <name evidence="17" type="ORF">FHW18_004278</name>
</gene>
<reference evidence="17 18" key="1">
    <citation type="submission" date="2020-07" db="EMBL/GenBank/DDBJ databases">
        <title>Genomic Encyclopedia of Type Strains, Phase IV (KMG-V): Genome sequencing to study the core and pangenomes of soil and plant-associated prokaryotes.</title>
        <authorList>
            <person name="Whitman W."/>
        </authorList>
    </citation>
    <scope>NUCLEOTIDE SEQUENCE [LARGE SCALE GENOMIC DNA]</scope>
    <source>
        <strain evidence="17 18">SAS40</strain>
    </source>
</reference>
<dbReference type="GO" id="GO:0005524">
    <property type="term" value="F:ATP binding"/>
    <property type="evidence" value="ECO:0007669"/>
    <property type="project" value="UniProtKB-KW"/>
</dbReference>
<dbReference type="GO" id="GO:0043590">
    <property type="term" value="C:bacterial nucleoid"/>
    <property type="evidence" value="ECO:0007669"/>
    <property type="project" value="TreeGrafter"/>
</dbReference>
<feature type="compositionally biased region" description="Low complexity" evidence="13">
    <location>
        <begin position="1"/>
        <end position="13"/>
    </location>
</feature>
<dbReference type="PROSITE" id="PS50873">
    <property type="entry name" value="PEROXIDASE_4"/>
    <property type="match status" value="1"/>
</dbReference>
<evidence type="ECO:0000256" key="5">
    <source>
        <dbReference type="ARBA" id="ARBA00022806"/>
    </source>
</evidence>
<evidence type="ECO:0000256" key="9">
    <source>
        <dbReference type="ARBA" id="ARBA00034617"/>
    </source>
</evidence>
<keyword evidence="4 17" id="KW-0378">Hydrolase</keyword>
<evidence type="ECO:0000256" key="3">
    <source>
        <dbReference type="ARBA" id="ARBA00022741"/>
    </source>
</evidence>
<evidence type="ECO:0000259" key="15">
    <source>
        <dbReference type="PROSITE" id="PS51192"/>
    </source>
</evidence>
<dbReference type="EMBL" id="JACBYR010000002">
    <property type="protein sequence ID" value="NYE84971.1"/>
    <property type="molecule type" value="Genomic_DNA"/>
</dbReference>
<dbReference type="CDD" id="cd17920">
    <property type="entry name" value="DEXHc_RecQ"/>
    <property type="match status" value="1"/>
</dbReference>
<evidence type="ECO:0000256" key="2">
    <source>
        <dbReference type="ARBA" id="ARBA00022723"/>
    </source>
</evidence>
<evidence type="ECO:0000259" key="14">
    <source>
        <dbReference type="PROSITE" id="PS50873"/>
    </source>
</evidence>
<evidence type="ECO:0000256" key="7">
    <source>
        <dbReference type="ARBA" id="ARBA00023125"/>
    </source>
</evidence>
<evidence type="ECO:0000313" key="18">
    <source>
        <dbReference type="Proteomes" id="UP000542125"/>
    </source>
</evidence>
<evidence type="ECO:0000256" key="6">
    <source>
        <dbReference type="ARBA" id="ARBA00022840"/>
    </source>
</evidence>
<dbReference type="GO" id="GO:0030894">
    <property type="term" value="C:replisome"/>
    <property type="evidence" value="ECO:0007669"/>
    <property type="project" value="TreeGrafter"/>
</dbReference>
<feature type="region of interest" description="Disordered" evidence="13">
    <location>
        <begin position="1"/>
        <end position="42"/>
    </location>
</feature>
<evidence type="ECO:0000256" key="4">
    <source>
        <dbReference type="ARBA" id="ARBA00022801"/>
    </source>
</evidence>
<evidence type="ECO:0000256" key="1">
    <source>
        <dbReference type="ARBA" id="ARBA00005446"/>
    </source>
</evidence>
<dbReference type="InterPro" id="IPR001650">
    <property type="entry name" value="Helicase_C-like"/>
</dbReference>
<dbReference type="PANTHER" id="PTHR13710:SF105">
    <property type="entry name" value="ATP-DEPENDENT DNA HELICASE Q1"/>
    <property type="match status" value="1"/>
</dbReference>
<evidence type="ECO:0000256" key="11">
    <source>
        <dbReference type="ARBA" id="ARBA00044535"/>
    </source>
</evidence>
<sequence>MPVATAVAASSPARKAPLRRSTQAASRRPGSSRSASGRAPSTATFKTDIGRLLRDVFGLERLREGQSSVIDRVLRGKHTVAVMPTGAGKSLCYQLPALMLPGCTVVVTPLIALMKDQCDKLRALGIAAVQLNSAIESDEVRQTELAIANGSARIVFTTPERLGSPDIMEALSAHPISLLVVDEAHCISQWGHDFRPAFLEIGAAARALGSPPVLALTATATQEVIADLTQQLQMQDAAVINTGVFRPNLHYAVETVTDERAKLSRVRDLVQRTEGAGMVYCATVAAVEQVYSALAETGESVGRYHGRMGSAQRRASQDAFMTGDVRVMVATNAFGLGVDKSDIRFVIHYQTPSGLDAYYQESGRGGRDGDVAQCTLLFHDKDQAVQRFFMAGKYPSADDVGAVYATLLHPPENAATGWTTDALCEHLERPRSKVQVSISLLLDHEVIVKDRQGRLRVAMAEVLDRDLHALAAAYREKREHDRAMLEEMVAYAHSGACRWQALLAHFDATSESGPCGTCDSCLRIAAASARQAVEDTAESGSDDAIRIGRDDVLMARRSGATGAIGGIAGSVTHGQAGKVNGPIRSVATSAVSADTASLVPSSGPSSADLPRPAFSPGDIVSVRRHGTGTVERVDADTITVSFEDGAHRAFVASFVQHAERVANA</sequence>
<dbReference type="GO" id="GO:0046872">
    <property type="term" value="F:metal ion binding"/>
    <property type="evidence" value="ECO:0007669"/>
    <property type="project" value="UniProtKB-KW"/>
</dbReference>
<dbReference type="GO" id="GO:0020037">
    <property type="term" value="F:heme binding"/>
    <property type="evidence" value="ECO:0007669"/>
    <property type="project" value="InterPro"/>
</dbReference>
<evidence type="ECO:0000256" key="8">
    <source>
        <dbReference type="ARBA" id="ARBA00023235"/>
    </source>
</evidence>
<dbReference type="Proteomes" id="UP000542125">
    <property type="component" value="Unassembled WGS sequence"/>
</dbReference>
<keyword evidence="7" id="KW-0238">DNA-binding</keyword>